<name>A0AAF3FRD0_9BILA</name>
<sequence length="225" mass="26441">MVNDTKTPGDVAGPSNEENKQDELDIEQIDLAELEKRRDFHLRKLVKAEQHFMKLKPMLQAARYKELEIRRALALNHDGKEFLERKADLDREHQQKKELMMARYCLGIHQLERKRLARKNLRAEPTEAESRARIVESLRDSVRERLESMQMGHAQKNASKHYIHRTLTEQTELEERVARQKKLKMWTEMNLRKPIVVTSLDAISLQEDLKLMDKALADVVNLGKK</sequence>
<evidence type="ECO:0000313" key="2">
    <source>
        <dbReference type="Proteomes" id="UP000887575"/>
    </source>
</evidence>
<dbReference type="Proteomes" id="UP000887575">
    <property type="component" value="Unassembled WGS sequence"/>
</dbReference>
<evidence type="ECO:0000256" key="1">
    <source>
        <dbReference type="SAM" id="MobiDB-lite"/>
    </source>
</evidence>
<reference evidence="3" key="1">
    <citation type="submission" date="2024-02" db="UniProtKB">
        <authorList>
            <consortium name="WormBaseParasite"/>
        </authorList>
    </citation>
    <scope>IDENTIFICATION</scope>
</reference>
<dbReference type="AlphaFoldDB" id="A0AAF3FRD0"/>
<accession>A0AAF3FRD0</accession>
<keyword evidence="2" id="KW-1185">Reference proteome</keyword>
<protein>
    <submittedName>
        <fullName evidence="3">Uncharacterized protein</fullName>
    </submittedName>
</protein>
<feature type="region of interest" description="Disordered" evidence="1">
    <location>
        <begin position="1"/>
        <end position="23"/>
    </location>
</feature>
<dbReference type="WBParaSite" id="MBELARI_LOCUS9768">
    <property type="protein sequence ID" value="MBELARI_LOCUS9768"/>
    <property type="gene ID" value="MBELARI_LOCUS9768"/>
</dbReference>
<proteinExistence type="predicted"/>
<evidence type="ECO:0000313" key="3">
    <source>
        <dbReference type="WBParaSite" id="MBELARI_LOCUS9768"/>
    </source>
</evidence>
<organism evidence="2 3">
    <name type="scientific">Mesorhabditis belari</name>
    <dbReference type="NCBI Taxonomy" id="2138241"/>
    <lineage>
        <taxon>Eukaryota</taxon>
        <taxon>Metazoa</taxon>
        <taxon>Ecdysozoa</taxon>
        <taxon>Nematoda</taxon>
        <taxon>Chromadorea</taxon>
        <taxon>Rhabditida</taxon>
        <taxon>Rhabditina</taxon>
        <taxon>Rhabditomorpha</taxon>
        <taxon>Rhabditoidea</taxon>
        <taxon>Rhabditidae</taxon>
        <taxon>Mesorhabditinae</taxon>
        <taxon>Mesorhabditis</taxon>
    </lineage>
</organism>